<dbReference type="InterPro" id="IPR029045">
    <property type="entry name" value="ClpP/crotonase-like_dom_sf"/>
</dbReference>
<keyword evidence="2" id="KW-0413">Isomerase</keyword>
<dbReference type="PANTHER" id="PTHR43459">
    <property type="entry name" value="ENOYL-COA HYDRATASE"/>
    <property type="match status" value="1"/>
</dbReference>
<dbReference type="Proteomes" id="UP000321249">
    <property type="component" value="Unassembled WGS sequence"/>
</dbReference>
<dbReference type="AlphaFoldDB" id="A0A5C6TQT0"/>
<dbReference type="OrthoDB" id="9802898at2"/>
<evidence type="ECO:0000256" key="1">
    <source>
        <dbReference type="ARBA" id="ARBA00005254"/>
    </source>
</evidence>
<dbReference type="CDD" id="cd06558">
    <property type="entry name" value="crotonase-like"/>
    <property type="match status" value="1"/>
</dbReference>
<accession>A0A5C6TQT0</accession>
<dbReference type="GO" id="GO:0016853">
    <property type="term" value="F:isomerase activity"/>
    <property type="evidence" value="ECO:0007669"/>
    <property type="project" value="UniProtKB-KW"/>
</dbReference>
<organism evidence="2 3">
    <name type="scientific">Allosphingosinicella ginsenosidimutans</name>
    <dbReference type="NCBI Taxonomy" id="1176539"/>
    <lineage>
        <taxon>Bacteria</taxon>
        <taxon>Pseudomonadati</taxon>
        <taxon>Pseudomonadota</taxon>
        <taxon>Alphaproteobacteria</taxon>
        <taxon>Sphingomonadales</taxon>
        <taxon>Sphingomonadaceae</taxon>
        <taxon>Allosphingosinicella</taxon>
    </lineage>
</organism>
<gene>
    <name evidence="2" type="ORF">FRZ32_02230</name>
</gene>
<comment type="caution">
    <text evidence="2">The sequence shown here is derived from an EMBL/GenBank/DDBJ whole genome shotgun (WGS) entry which is preliminary data.</text>
</comment>
<dbReference type="Gene3D" id="3.90.226.10">
    <property type="entry name" value="2-enoyl-CoA Hydratase, Chain A, domain 1"/>
    <property type="match status" value="1"/>
</dbReference>
<evidence type="ECO:0000313" key="3">
    <source>
        <dbReference type="Proteomes" id="UP000321249"/>
    </source>
</evidence>
<protein>
    <submittedName>
        <fullName evidence="2">Enoyl-CoA hydratase/isomerase family protein</fullName>
    </submittedName>
</protein>
<dbReference type="Pfam" id="PF00378">
    <property type="entry name" value="ECH_1"/>
    <property type="match status" value="1"/>
</dbReference>
<sequence>MVEGLTLTREGKIAILTLDRPDRRNAFTRDMRMAMISEIQTLNLDEDCRAVVLTGAGGHFSAGADISNVGKEEAPWTLIKTRENMAEVHQLVRAIVASPKLFVAAVEGLAFGGGFALAAACDQVIAAKTARFGAAFCKLGLIGDMGLMWSLKERVGLARAKRIILLGNEVSGEEAGAVGLADEAVETGEALAAAVALANRFVAVAPLSVAYTKASYARGIDDIEDAFACELDYVPILNRTEDFKTAIAAFQTKTRPVFTGR</sequence>
<dbReference type="PANTHER" id="PTHR43459:SF1">
    <property type="entry name" value="EG:BACN32G11.4 PROTEIN"/>
    <property type="match status" value="1"/>
</dbReference>
<reference evidence="2 3" key="1">
    <citation type="journal article" date="2015" name="J. Microbiol.">
        <title>Sphingosinicella ginsenosidimutans sp. nov., with ginsenoside converting activity.</title>
        <authorList>
            <person name="Kim J.K."/>
            <person name="Kang M.S."/>
            <person name="Park S.C."/>
            <person name="Kim K.M."/>
            <person name="Choi K."/>
            <person name="Yoon M.H."/>
            <person name="Im W.T."/>
        </authorList>
    </citation>
    <scope>NUCLEOTIDE SEQUENCE [LARGE SCALE GENOMIC DNA]</scope>
    <source>
        <strain evidence="2 3">BS-11</strain>
    </source>
</reference>
<dbReference type="InterPro" id="IPR014748">
    <property type="entry name" value="Enoyl-CoA_hydra_C"/>
</dbReference>
<dbReference type="InterPro" id="IPR001753">
    <property type="entry name" value="Enoyl-CoA_hydra/iso"/>
</dbReference>
<keyword evidence="3" id="KW-1185">Reference proteome</keyword>
<evidence type="ECO:0000313" key="2">
    <source>
        <dbReference type="EMBL" id="TXC62579.1"/>
    </source>
</evidence>
<dbReference type="EMBL" id="VOQQ01000001">
    <property type="protein sequence ID" value="TXC62579.1"/>
    <property type="molecule type" value="Genomic_DNA"/>
</dbReference>
<dbReference type="SUPFAM" id="SSF52096">
    <property type="entry name" value="ClpP/crotonase"/>
    <property type="match status" value="1"/>
</dbReference>
<dbReference type="RefSeq" id="WP_147041968.1">
    <property type="nucleotide sequence ID" value="NZ_BAABIR010000001.1"/>
</dbReference>
<name>A0A5C6TQT0_9SPHN</name>
<comment type="similarity">
    <text evidence="1">Belongs to the enoyl-CoA hydratase/isomerase family.</text>
</comment>
<dbReference type="Gene3D" id="1.10.12.10">
    <property type="entry name" value="Lyase 2-enoyl-coa Hydratase, Chain A, domain 2"/>
    <property type="match status" value="1"/>
</dbReference>
<proteinExistence type="inferred from homology"/>